<dbReference type="InterPro" id="IPR027417">
    <property type="entry name" value="P-loop_NTPase"/>
</dbReference>
<keyword evidence="6 11" id="KW-0175">Coiled coil</keyword>
<evidence type="ECO:0000256" key="4">
    <source>
        <dbReference type="ARBA" id="ARBA00022741"/>
    </source>
</evidence>
<dbReference type="InterPro" id="IPR036961">
    <property type="entry name" value="Kinesin_motor_dom_sf"/>
</dbReference>
<protein>
    <recommendedName>
        <fullName evidence="10">Kinesin-like protein</fullName>
    </recommendedName>
</protein>
<dbReference type="Gene3D" id="3.40.850.10">
    <property type="entry name" value="Kinesin motor domain"/>
    <property type="match status" value="1"/>
</dbReference>
<keyword evidence="2" id="KW-0963">Cytoplasm</keyword>
<keyword evidence="15" id="KW-1185">Reference proteome</keyword>
<name>A0AAF0DQY7_9BASI</name>
<dbReference type="GO" id="GO:0033047">
    <property type="term" value="P:regulation of mitotic sister chromatid segregation"/>
    <property type="evidence" value="ECO:0007669"/>
    <property type="project" value="UniProtKB-ARBA"/>
</dbReference>
<proteinExistence type="inferred from homology"/>
<sequence length="979" mass="105345">MTESSIQVAVRIRPLNAREVSLLAPVDTSQPFQGDGGLAGSPSKAQNAIAAMRTNYIRNILSPVDDRVLVFDPAEPAAQIRGQKQQPTTHMHIHGNGRRARDVRYAFDRVFPPTTTQQEVYRGTVEPMLTGLLSGFNASVFAYGATGCGKTHTISGSSEDPGLIFLTMRGLYERIEEDRDQYETHVRLSYLEIYNETIRDLLSPTPTPPGPGLALREDAASKISVVGITEHIPESPEQVLEMITEGNKRRTQSPTEANAVSSRSHAVLQLNVTRKPRTAGTVEEMSSASLNIIDLAGSERASATNNQGMRMKEGANINRSLLALGSCINALCQTGGARNVKGRHIPYRNSKLTRLLKFSLGGNCKTVMIVCVSPSSAHYEETHNTLKYANQAKNIQTKVTRNLLHIDRHVAQYVQAIASLRQEVQELKEKLASTGGADTPAERRKRDALLADATHQLQDAATAQRDALRQAATDAAPLHAAEAVRSALRDAVDTSAAPDRAILESLLAQTPDVVAPPEDTYRLAAIPLPPALAADTTYTALYAARHAHFEANLAAEARAAALQAARQLLQDTIGRRLIDLALGTAHATQALRSAAARLDNDLTDDDRVALAADLRAAGERGTAALQQAMGAHVPDNVPVVRKVAHPSPARRVRPSLGPRSTGDAARFMRLASPRRRTLRPSIAARHRNIGGTPLVVPDTAKDAKPSAAPTAPTVPPKPRASLAPGVQKSLAPRPSVAPAPRRSVVPTDVPARAVEPKKAPADLRRTLPDRPRKPVTAPADSVRKPAVFDKAAEPSLPENRAAERRAAERRPEKRSAEVVPGAARAPPAAPPAVSRTRPESDTRSMRHALPSDTSDDPVQPVSTSPVASTEPVHSPTLSKRPTSPARPPSTSPSAASRGGTGVKRRGLFERQFLARPETNDGDSTMDSLLHTDLADLSAQLPREDWQASLLDTPRRTSSSFFTTPSPRGHRSRESREMPA</sequence>
<evidence type="ECO:0000256" key="7">
    <source>
        <dbReference type="ARBA" id="ARBA00023175"/>
    </source>
</evidence>
<dbReference type="PROSITE" id="PS50067">
    <property type="entry name" value="KINESIN_MOTOR_2"/>
    <property type="match status" value="1"/>
</dbReference>
<evidence type="ECO:0000256" key="9">
    <source>
        <dbReference type="PROSITE-ProRule" id="PRU00283"/>
    </source>
</evidence>
<evidence type="ECO:0000256" key="1">
    <source>
        <dbReference type="ARBA" id="ARBA00004245"/>
    </source>
</evidence>
<dbReference type="GO" id="GO:0005524">
    <property type="term" value="F:ATP binding"/>
    <property type="evidence" value="ECO:0007669"/>
    <property type="project" value="UniProtKB-UniRule"/>
</dbReference>
<dbReference type="FunFam" id="3.40.850.10:FF:000090">
    <property type="entry name" value="Kinesin-like protein"/>
    <property type="match status" value="1"/>
</dbReference>
<evidence type="ECO:0000256" key="5">
    <source>
        <dbReference type="ARBA" id="ARBA00022840"/>
    </source>
</evidence>
<accession>A0AAF0DQY7</accession>
<evidence type="ECO:0000259" key="13">
    <source>
        <dbReference type="PROSITE" id="PS50067"/>
    </source>
</evidence>
<dbReference type="GO" id="GO:0061673">
    <property type="term" value="C:mitotic spindle astral microtubule"/>
    <property type="evidence" value="ECO:0007669"/>
    <property type="project" value="UniProtKB-ARBA"/>
</dbReference>
<evidence type="ECO:0000313" key="14">
    <source>
        <dbReference type="EMBL" id="WFC94475.1"/>
    </source>
</evidence>
<dbReference type="CDD" id="cd01370">
    <property type="entry name" value="KISc_KIP3_like"/>
    <property type="match status" value="1"/>
</dbReference>
<evidence type="ECO:0000256" key="12">
    <source>
        <dbReference type="SAM" id="MobiDB-lite"/>
    </source>
</evidence>
<keyword evidence="3 10" id="KW-0493">Microtubule</keyword>
<feature type="compositionally biased region" description="Basic residues" evidence="12">
    <location>
        <begin position="672"/>
        <end position="688"/>
    </location>
</feature>
<dbReference type="Pfam" id="PF00225">
    <property type="entry name" value="Kinesin"/>
    <property type="match status" value="1"/>
</dbReference>
<dbReference type="GO" id="GO:0090307">
    <property type="term" value="P:mitotic spindle assembly"/>
    <property type="evidence" value="ECO:0007669"/>
    <property type="project" value="UniProtKB-ARBA"/>
</dbReference>
<evidence type="ECO:0000313" key="15">
    <source>
        <dbReference type="Proteomes" id="UP001216638"/>
    </source>
</evidence>
<evidence type="ECO:0000256" key="6">
    <source>
        <dbReference type="ARBA" id="ARBA00023054"/>
    </source>
</evidence>
<feature type="region of interest" description="Disordered" evidence="12">
    <location>
        <begin position="944"/>
        <end position="979"/>
    </location>
</feature>
<dbReference type="PANTHER" id="PTHR47968">
    <property type="entry name" value="CENTROMERE PROTEIN E"/>
    <property type="match status" value="1"/>
</dbReference>
<keyword evidence="7 9" id="KW-0505">Motor protein</keyword>
<feature type="compositionally biased region" description="Low complexity" evidence="12">
    <location>
        <begin position="817"/>
        <end position="835"/>
    </location>
</feature>
<feature type="region of interest" description="Disordered" evidence="12">
    <location>
        <begin position="644"/>
        <end position="663"/>
    </location>
</feature>
<reference evidence="14" key="1">
    <citation type="submission" date="2023-03" db="EMBL/GenBank/DDBJ databases">
        <title>Mating type loci evolution in Malassezia.</title>
        <authorList>
            <person name="Coelho M.A."/>
        </authorList>
    </citation>
    <scope>NUCLEOTIDE SEQUENCE</scope>
    <source>
        <strain evidence="14">CBS 14135</strain>
    </source>
</reference>
<keyword evidence="4 9" id="KW-0547">Nucleotide-binding</keyword>
<dbReference type="GO" id="GO:0070462">
    <property type="term" value="P:plus-end specific microtubule depolymerization"/>
    <property type="evidence" value="ECO:0007669"/>
    <property type="project" value="UniProtKB-ARBA"/>
</dbReference>
<comment type="similarity">
    <text evidence="9 10">Belongs to the TRAFAC class myosin-kinesin ATPase superfamily. Kinesin family.</text>
</comment>
<dbReference type="GO" id="GO:0010970">
    <property type="term" value="P:transport along microtubule"/>
    <property type="evidence" value="ECO:0007669"/>
    <property type="project" value="UniProtKB-ARBA"/>
</dbReference>
<organism evidence="14 15">
    <name type="scientific">Malassezia brasiliensis</name>
    <dbReference type="NCBI Taxonomy" id="1821822"/>
    <lineage>
        <taxon>Eukaryota</taxon>
        <taxon>Fungi</taxon>
        <taxon>Dikarya</taxon>
        <taxon>Basidiomycota</taxon>
        <taxon>Ustilaginomycotina</taxon>
        <taxon>Malasseziomycetes</taxon>
        <taxon>Malasseziales</taxon>
        <taxon>Malasseziaceae</taxon>
        <taxon>Malassezia</taxon>
    </lineage>
</organism>
<dbReference type="GO" id="GO:0035371">
    <property type="term" value="C:microtubule plus-end"/>
    <property type="evidence" value="ECO:0007669"/>
    <property type="project" value="UniProtKB-ARBA"/>
</dbReference>
<dbReference type="EMBL" id="CP119951">
    <property type="protein sequence ID" value="WFC94475.1"/>
    <property type="molecule type" value="Genomic_DNA"/>
</dbReference>
<dbReference type="InterPro" id="IPR001752">
    <property type="entry name" value="Kinesin_motor_dom"/>
</dbReference>
<feature type="region of interest" description="Disordered" evidence="12">
    <location>
        <begin position="672"/>
        <end position="927"/>
    </location>
</feature>
<dbReference type="PROSITE" id="PS00411">
    <property type="entry name" value="KINESIN_MOTOR_1"/>
    <property type="match status" value="1"/>
</dbReference>
<feature type="compositionally biased region" description="Basic and acidic residues" evidence="12">
    <location>
        <begin position="800"/>
        <end position="816"/>
    </location>
</feature>
<dbReference type="SUPFAM" id="SSF52540">
    <property type="entry name" value="P-loop containing nucleoside triphosphate hydrolases"/>
    <property type="match status" value="1"/>
</dbReference>
<dbReference type="Proteomes" id="UP001216638">
    <property type="component" value="Chromosome 1"/>
</dbReference>
<keyword evidence="5 9" id="KW-0067">ATP-binding</keyword>
<evidence type="ECO:0000256" key="10">
    <source>
        <dbReference type="RuleBase" id="RU000394"/>
    </source>
</evidence>
<feature type="compositionally biased region" description="Low complexity" evidence="12">
    <location>
        <begin position="729"/>
        <end position="746"/>
    </location>
</feature>
<feature type="compositionally biased region" description="Basic and acidic residues" evidence="12">
    <location>
        <begin position="781"/>
        <end position="792"/>
    </location>
</feature>
<dbReference type="PANTHER" id="PTHR47968:SF13">
    <property type="entry name" value="KINESIN-LIKE PROTEIN KIF19 ISOFORM X1"/>
    <property type="match status" value="1"/>
</dbReference>
<feature type="compositionally biased region" description="Basic and acidic residues" evidence="12">
    <location>
        <begin position="754"/>
        <end position="772"/>
    </location>
</feature>
<feature type="compositionally biased region" description="Basic residues" evidence="12">
    <location>
        <begin position="644"/>
        <end position="653"/>
    </location>
</feature>
<dbReference type="AlphaFoldDB" id="A0AAF0DQY7"/>
<feature type="coiled-coil region" evidence="11">
    <location>
        <begin position="410"/>
        <end position="437"/>
    </location>
</feature>
<dbReference type="GO" id="GO:0008574">
    <property type="term" value="F:plus-end-directed microtubule motor activity"/>
    <property type="evidence" value="ECO:0007669"/>
    <property type="project" value="UniProtKB-ARBA"/>
</dbReference>
<comment type="subcellular location">
    <subcellularLocation>
        <location evidence="1">Cytoplasm</location>
        <location evidence="1">Cytoskeleton</location>
    </subcellularLocation>
</comment>
<feature type="binding site" evidence="9">
    <location>
        <begin position="144"/>
        <end position="151"/>
    </location>
    <ligand>
        <name>ATP</name>
        <dbReference type="ChEBI" id="CHEBI:30616"/>
    </ligand>
</feature>
<gene>
    <name evidence="14" type="primary">KIP3</name>
    <name evidence="14" type="ORF">MBRA1_001105</name>
</gene>
<dbReference type="InterPro" id="IPR027640">
    <property type="entry name" value="Kinesin-like_fam"/>
</dbReference>
<dbReference type="GO" id="GO:0005634">
    <property type="term" value="C:nucleus"/>
    <property type="evidence" value="ECO:0007669"/>
    <property type="project" value="UniProtKB-ARBA"/>
</dbReference>
<evidence type="ECO:0000256" key="11">
    <source>
        <dbReference type="SAM" id="Coils"/>
    </source>
</evidence>
<evidence type="ECO:0000256" key="2">
    <source>
        <dbReference type="ARBA" id="ARBA00022490"/>
    </source>
</evidence>
<dbReference type="PRINTS" id="PR00380">
    <property type="entry name" value="KINESINHEAVY"/>
</dbReference>
<evidence type="ECO:0000256" key="8">
    <source>
        <dbReference type="ARBA" id="ARBA00023212"/>
    </source>
</evidence>
<feature type="compositionally biased region" description="Low complexity" evidence="12">
    <location>
        <begin position="955"/>
        <end position="966"/>
    </location>
</feature>
<dbReference type="GO" id="GO:0051656">
    <property type="term" value="P:establishment of organelle localization"/>
    <property type="evidence" value="ECO:0007669"/>
    <property type="project" value="UniProtKB-ARBA"/>
</dbReference>
<dbReference type="GO" id="GO:0008017">
    <property type="term" value="F:microtubule binding"/>
    <property type="evidence" value="ECO:0007669"/>
    <property type="project" value="InterPro"/>
</dbReference>
<evidence type="ECO:0000256" key="3">
    <source>
        <dbReference type="ARBA" id="ARBA00022701"/>
    </source>
</evidence>
<feature type="domain" description="Kinesin motor" evidence="13">
    <location>
        <begin position="5"/>
        <end position="395"/>
    </location>
</feature>
<dbReference type="SMART" id="SM00129">
    <property type="entry name" value="KISc"/>
    <property type="match status" value="1"/>
</dbReference>
<keyword evidence="8" id="KW-0206">Cytoskeleton</keyword>
<dbReference type="InterPro" id="IPR019821">
    <property type="entry name" value="Kinesin_motor_CS"/>
</dbReference>